<feature type="compositionally biased region" description="Basic and acidic residues" evidence="1">
    <location>
        <begin position="66"/>
        <end position="77"/>
    </location>
</feature>
<organism evidence="2 3">
    <name type="scientific">Pythium oligandrum</name>
    <name type="common">Mycoparasitic fungus</name>
    <dbReference type="NCBI Taxonomy" id="41045"/>
    <lineage>
        <taxon>Eukaryota</taxon>
        <taxon>Sar</taxon>
        <taxon>Stramenopiles</taxon>
        <taxon>Oomycota</taxon>
        <taxon>Peronosporomycetes</taxon>
        <taxon>Pythiales</taxon>
        <taxon>Pythiaceae</taxon>
        <taxon>Pythium</taxon>
    </lineage>
</organism>
<comment type="caution">
    <text evidence="2">The sequence shown here is derived from an EMBL/GenBank/DDBJ whole genome shotgun (WGS) entry which is preliminary data.</text>
</comment>
<dbReference type="EMBL" id="SPLM01000005">
    <property type="protein sequence ID" value="TMW67263.1"/>
    <property type="molecule type" value="Genomic_DNA"/>
</dbReference>
<proteinExistence type="predicted"/>
<reference evidence="2" key="1">
    <citation type="submission" date="2019-03" db="EMBL/GenBank/DDBJ databases">
        <title>Long read genome sequence of the mycoparasitic Pythium oligandrum ATCC 38472 isolated from sugarbeet rhizosphere.</title>
        <authorList>
            <person name="Gaulin E."/>
        </authorList>
    </citation>
    <scope>NUCLEOTIDE SEQUENCE</scope>
    <source>
        <strain evidence="2">ATCC 38472_TT</strain>
    </source>
</reference>
<feature type="compositionally biased region" description="Low complexity" evidence="1">
    <location>
        <begin position="41"/>
        <end position="53"/>
    </location>
</feature>
<keyword evidence="3" id="KW-1185">Reference proteome</keyword>
<dbReference type="OrthoDB" id="166524at2759"/>
<evidence type="ECO:0000256" key="1">
    <source>
        <dbReference type="SAM" id="MobiDB-lite"/>
    </source>
</evidence>
<sequence>MSEQETTRESAWAAQNPLLVYLRTTQTDPPPALSLSTPKPASESVSSDLSDASTPVVTSRRKRGHTDKERDDPATEQRRKKSSYAMRKEEAEALREELRGLEDKMASLQKQMFKPSQEQSFHQAQASNNVMFDALRTQLLSLGSLQSLMSRHMNAYHPNPLRMYIRLGRDMQDRRATLYGLRRKKLELGYRVAQERLRYIDETLPYDTEEKFQDADGHYYCIRADVTQLYDVESVKQVHDALVLYMFNMEIELSEQLGNLTLREDIDSVESRVANQRIMMSSSQGISQETNMVTAAEFYEHFDDRNGEEFAIFCADCVEDDELYPYCPSLRIRKDVTAVVTLHAFRRPRVGRPGGGVAVSRAQEEVVVVMKRVAYVKLHRPQFELPKPAWEGVKGSIAKWGDVMLNSVRDTLYSARAAVPGEFST</sequence>
<name>A0A8K1CQR7_PYTOL</name>
<dbReference type="Proteomes" id="UP000794436">
    <property type="component" value="Unassembled WGS sequence"/>
</dbReference>
<dbReference type="AlphaFoldDB" id="A0A8K1CQR7"/>
<feature type="region of interest" description="Disordered" evidence="1">
    <location>
        <begin position="22"/>
        <end position="94"/>
    </location>
</feature>
<protein>
    <submittedName>
        <fullName evidence="2">Uncharacterized protein</fullName>
    </submittedName>
</protein>
<gene>
    <name evidence="2" type="ORF">Poli38472_012379</name>
</gene>
<evidence type="ECO:0000313" key="3">
    <source>
        <dbReference type="Proteomes" id="UP000794436"/>
    </source>
</evidence>
<evidence type="ECO:0000313" key="2">
    <source>
        <dbReference type="EMBL" id="TMW67263.1"/>
    </source>
</evidence>
<accession>A0A8K1CQR7</accession>